<evidence type="ECO:0000256" key="3">
    <source>
        <dbReference type="RuleBase" id="RU003457"/>
    </source>
</evidence>
<dbReference type="InterPro" id="IPR014710">
    <property type="entry name" value="RmlC-like_jellyroll"/>
</dbReference>
<dbReference type="HOGENOM" id="CLU_045717_5_0_6"/>
<evidence type="ECO:0000256" key="1">
    <source>
        <dbReference type="ARBA" id="ARBA00008416"/>
    </source>
</evidence>
<dbReference type="PIRSF" id="PIRSF006232">
    <property type="entry name" value="Pirin"/>
    <property type="match status" value="1"/>
</dbReference>
<dbReference type="Gene3D" id="2.60.120.10">
    <property type="entry name" value="Jelly Rolls"/>
    <property type="match status" value="2"/>
</dbReference>
<dbReference type="SUPFAM" id="SSF51182">
    <property type="entry name" value="RmlC-like cupins"/>
    <property type="match status" value="1"/>
</dbReference>
<evidence type="ECO:0000259" key="6">
    <source>
        <dbReference type="Pfam" id="PF05726"/>
    </source>
</evidence>
<comment type="similarity">
    <text evidence="1 3">Belongs to the pirin family.</text>
</comment>
<organism evidence="7 8">
    <name type="scientific">Allochromatium vinosum (strain ATCC 17899 / DSM 180 / NBRC 103801 / NCIMB 10441 / D)</name>
    <name type="common">Chromatium vinosum</name>
    <dbReference type="NCBI Taxonomy" id="572477"/>
    <lineage>
        <taxon>Bacteria</taxon>
        <taxon>Pseudomonadati</taxon>
        <taxon>Pseudomonadota</taxon>
        <taxon>Gammaproteobacteria</taxon>
        <taxon>Chromatiales</taxon>
        <taxon>Chromatiaceae</taxon>
        <taxon>Allochromatium</taxon>
    </lineage>
</organism>
<dbReference type="InterPro" id="IPR003829">
    <property type="entry name" value="Pirin_N_dom"/>
</dbReference>
<feature type="binding site" evidence="2">
    <location>
        <position position="59"/>
    </location>
    <ligand>
        <name>Fe cation</name>
        <dbReference type="ChEBI" id="CHEBI:24875"/>
    </ligand>
</feature>
<feature type="region of interest" description="Disordered" evidence="4">
    <location>
        <begin position="285"/>
        <end position="310"/>
    </location>
</feature>
<dbReference type="PANTHER" id="PTHR13903">
    <property type="entry name" value="PIRIN-RELATED"/>
    <property type="match status" value="1"/>
</dbReference>
<feature type="binding site" evidence="2">
    <location>
        <position position="103"/>
    </location>
    <ligand>
        <name>Fe cation</name>
        <dbReference type="ChEBI" id="CHEBI:24875"/>
    </ligand>
</feature>
<dbReference type="KEGG" id="alv:Alvin_2990"/>
<dbReference type="CDD" id="cd02247">
    <property type="entry name" value="cupin_pirin_C"/>
    <property type="match status" value="1"/>
</dbReference>
<dbReference type="Pfam" id="PF02678">
    <property type="entry name" value="Pirin"/>
    <property type="match status" value="1"/>
</dbReference>
<keyword evidence="2" id="KW-0408">Iron</keyword>
<dbReference type="InterPro" id="IPR012093">
    <property type="entry name" value="Pirin"/>
</dbReference>
<dbReference type="eggNOG" id="COG1741">
    <property type="taxonomic scope" value="Bacteria"/>
</dbReference>
<dbReference type="PANTHER" id="PTHR13903:SF8">
    <property type="entry name" value="PIRIN"/>
    <property type="match status" value="1"/>
</dbReference>
<comment type="cofactor">
    <cofactor evidence="2">
        <name>Fe cation</name>
        <dbReference type="ChEBI" id="CHEBI:24875"/>
    </cofactor>
    <text evidence="2">Binds 1 Fe cation per subunit.</text>
</comment>
<dbReference type="Proteomes" id="UP000001441">
    <property type="component" value="Chromosome"/>
</dbReference>
<dbReference type="GO" id="GO:0046872">
    <property type="term" value="F:metal ion binding"/>
    <property type="evidence" value="ECO:0007669"/>
    <property type="project" value="UniProtKB-KW"/>
</dbReference>
<evidence type="ECO:0000259" key="5">
    <source>
        <dbReference type="Pfam" id="PF02678"/>
    </source>
</evidence>
<evidence type="ECO:0000313" key="8">
    <source>
        <dbReference type="Proteomes" id="UP000001441"/>
    </source>
</evidence>
<dbReference type="OrthoDB" id="9780903at2"/>
<name>D3RRH9_ALLVD</name>
<dbReference type="InterPro" id="IPR011051">
    <property type="entry name" value="RmlC_Cupin_sf"/>
</dbReference>
<dbReference type="AlphaFoldDB" id="D3RRH9"/>
<dbReference type="STRING" id="572477.Alvin_2990"/>
<feature type="binding site" evidence="2">
    <location>
        <position position="61"/>
    </location>
    <ligand>
        <name>Fe cation</name>
        <dbReference type="ChEBI" id="CHEBI:24875"/>
    </ligand>
</feature>
<feature type="compositionally biased region" description="Polar residues" evidence="4">
    <location>
        <begin position="285"/>
        <end position="297"/>
    </location>
</feature>
<evidence type="ECO:0000256" key="4">
    <source>
        <dbReference type="SAM" id="MobiDB-lite"/>
    </source>
</evidence>
<feature type="domain" description="Pirin C-terminal" evidence="6">
    <location>
        <begin position="180"/>
        <end position="280"/>
    </location>
</feature>
<keyword evidence="2" id="KW-0479">Metal-binding</keyword>
<evidence type="ECO:0000313" key="7">
    <source>
        <dbReference type="EMBL" id="ADC63891.1"/>
    </source>
</evidence>
<reference evidence="7 8" key="1">
    <citation type="journal article" date="2011" name="Stand. Genomic Sci.">
        <title>Complete genome sequence of Allochromatium vinosum DSM 180(T).</title>
        <authorList>
            <person name="Weissgerber T."/>
            <person name="Zigann R."/>
            <person name="Bruce D."/>
            <person name="Chang Y.J."/>
            <person name="Detter J.C."/>
            <person name="Han C."/>
            <person name="Hauser L."/>
            <person name="Jeffries C.D."/>
            <person name="Land M."/>
            <person name="Munk A.C."/>
            <person name="Tapia R."/>
            <person name="Dahl C."/>
        </authorList>
    </citation>
    <scope>NUCLEOTIDE SEQUENCE [LARGE SCALE GENOMIC DNA]</scope>
    <source>
        <strain evidence="8">ATCC 17899 / DSM 180 / NBRC 103801 / NCIMB 10441 / D</strain>
    </source>
</reference>
<dbReference type="Pfam" id="PF05726">
    <property type="entry name" value="Pirin_C"/>
    <property type="match status" value="1"/>
</dbReference>
<proteinExistence type="inferred from homology"/>
<feature type="binding site" evidence="2">
    <location>
        <position position="105"/>
    </location>
    <ligand>
        <name>Fe cation</name>
        <dbReference type="ChEBI" id="CHEBI:24875"/>
    </ligand>
</feature>
<keyword evidence="8" id="KW-1185">Reference proteome</keyword>
<dbReference type="EMBL" id="CP001896">
    <property type="protein sequence ID" value="ADC63891.1"/>
    <property type="molecule type" value="Genomic_DNA"/>
</dbReference>
<protein>
    <submittedName>
        <fullName evidence="7">Pirin domain protein</fullName>
    </submittedName>
</protein>
<feature type="domain" description="Pirin N-terminal" evidence="5">
    <location>
        <begin position="24"/>
        <end position="121"/>
    </location>
</feature>
<dbReference type="InterPro" id="IPR008778">
    <property type="entry name" value="Pirin_C_dom"/>
</dbReference>
<evidence type="ECO:0000256" key="2">
    <source>
        <dbReference type="PIRSR" id="PIRSR006232-1"/>
    </source>
</evidence>
<dbReference type="CDD" id="cd02909">
    <property type="entry name" value="cupin_pirin_N"/>
    <property type="match status" value="1"/>
</dbReference>
<dbReference type="RefSeq" id="WP_012972156.1">
    <property type="nucleotide sequence ID" value="NC_013851.1"/>
</dbReference>
<gene>
    <name evidence="7" type="ordered locus">Alvin_2990</name>
</gene>
<accession>D3RRH9</accession>
<sequence length="310" mass="33766">MTPMSIERILTAQPAADGGGVRLHRLVGPDGMRGLDPFLLFDEFGSDDPDDYIAGFPPHPHRGFETVTYMLAGEMLHEDHLGHTGILSAGDVQWMTAGHGVIHSEMPRQTSGRMHGFQLWINLPARDKLTDPAYRHFSAEAIPVVTRADGVEVRVIAGYFRQGGSVVQGAVRGIVTEPTYLDARLPARTRLEVPIPAGQRALVYGVSGQVQIAGHRIEPRRMAVLGAGELIELQTDDQEAQVLILAGRPLNEPIVQYGPFVMNTRAEIRQAIADYEQGRLIKASNLSASRGSQSNPRSAKDVPSPSPTMM</sequence>